<keyword evidence="2" id="KW-0812">Transmembrane</keyword>
<evidence type="ECO:0000313" key="3">
    <source>
        <dbReference type="EMBL" id="EGZ13024.1"/>
    </source>
</evidence>
<dbReference type="AlphaFoldDB" id="G4ZSC8"/>
<reference evidence="3 4" key="1">
    <citation type="journal article" date="2006" name="Science">
        <title>Phytophthora genome sequences uncover evolutionary origins and mechanisms of pathogenesis.</title>
        <authorList>
            <person name="Tyler B.M."/>
            <person name="Tripathy S."/>
            <person name="Zhang X."/>
            <person name="Dehal P."/>
            <person name="Jiang R.H."/>
            <person name="Aerts A."/>
            <person name="Arredondo F.D."/>
            <person name="Baxter L."/>
            <person name="Bensasson D."/>
            <person name="Beynon J.L."/>
            <person name="Chapman J."/>
            <person name="Damasceno C.M."/>
            <person name="Dorrance A.E."/>
            <person name="Dou D."/>
            <person name="Dickerman A.W."/>
            <person name="Dubchak I.L."/>
            <person name="Garbelotto M."/>
            <person name="Gijzen M."/>
            <person name="Gordon S.G."/>
            <person name="Govers F."/>
            <person name="Grunwald N.J."/>
            <person name="Huang W."/>
            <person name="Ivors K.L."/>
            <person name="Jones R.W."/>
            <person name="Kamoun S."/>
            <person name="Krampis K."/>
            <person name="Lamour K.H."/>
            <person name="Lee M.K."/>
            <person name="McDonald W.H."/>
            <person name="Medina M."/>
            <person name="Meijer H.J."/>
            <person name="Nordberg E.K."/>
            <person name="Maclean D.J."/>
            <person name="Ospina-Giraldo M.D."/>
            <person name="Morris P.F."/>
            <person name="Phuntumart V."/>
            <person name="Putnam N.H."/>
            <person name="Rash S."/>
            <person name="Rose J.K."/>
            <person name="Sakihama Y."/>
            <person name="Salamov A.A."/>
            <person name="Savidor A."/>
            <person name="Scheuring C.F."/>
            <person name="Smith B.M."/>
            <person name="Sobral B.W."/>
            <person name="Terry A."/>
            <person name="Torto-Alalibo T.A."/>
            <person name="Win J."/>
            <person name="Xu Z."/>
            <person name="Zhang H."/>
            <person name="Grigoriev I.V."/>
            <person name="Rokhsar D.S."/>
            <person name="Boore J.L."/>
        </authorList>
    </citation>
    <scope>NUCLEOTIDE SEQUENCE [LARGE SCALE GENOMIC DNA]</scope>
    <source>
        <strain evidence="3 4">P6497</strain>
    </source>
</reference>
<protein>
    <submittedName>
        <fullName evidence="3">Uncharacterized protein</fullName>
    </submittedName>
</protein>
<feature type="transmembrane region" description="Helical" evidence="2">
    <location>
        <begin position="228"/>
        <end position="251"/>
    </location>
</feature>
<sequence length="553" mass="61944">MNGKNQVKVAAGLGLDEPGPDYPEQSTHKPSTRPEQHPRKQPTLAVKKLLNFGRKLAAGYNKLQVSHRGMYSIERLHAYQAYCEKTSVARAIAVCVLTPLPSLLAIILIECFPLRDPLLGWEANYMFWIRFYISGIIVFIGCTYQATDMVDRVSISPLQRLGMSMVAMSIYVGTVILVSYLWVFPVPFGIVLGIGPCFAVFLVALIITIGPKTFKSNPGLGDEIKLQLYVLAVEGFISVLYPAFSSVYLRASSTGRAGLVLLLPVIKILMKNVVAWSSSHVEDCIPVVTVFSIEVFNALYVATCMQSTKSTLATVIIIVSDVLNVILAFRSLLHRSRALEEEHQAAASEGNKHASVELISTVMTSFHHLRTFKTQKGKEIRVRSPVKLGIATNTEHVLDTLAEHQKQFVTNGARKNLELIEGTLQLLFHCEYHALVEYVECAVPILFGVYLTILYQLPVHKYYPHTRDLEAGQLEGMLTSLSIYVTLEVLSFVGMHMALKRKFSLSALYQLSFVLETHVVQLQSRMFVWIVFILQFTLAHYGVDFTFQFAWLF</sequence>
<evidence type="ECO:0000313" key="4">
    <source>
        <dbReference type="Proteomes" id="UP000002640"/>
    </source>
</evidence>
<dbReference type="EMBL" id="JH159156">
    <property type="protein sequence ID" value="EGZ13024.1"/>
    <property type="molecule type" value="Genomic_DNA"/>
</dbReference>
<accession>G4ZSC8</accession>
<feature type="transmembrane region" description="Helical" evidence="2">
    <location>
        <begin position="526"/>
        <end position="543"/>
    </location>
</feature>
<evidence type="ECO:0000256" key="1">
    <source>
        <dbReference type="SAM" id="MobiDB-lite"/>
    </source>
</evidence>
<dbReference type="OMA" id="YLAYNRT"/>
<feature type="transmembrane region" description="Helical" evidence="2">
    <location>
        <begin position="477"/>
        <end position="499"/>
    </location>
</feature>
<keyword evidence="2" id="KW-1133">Transmembrane helix</keyword>
<feature type="transmembrane region" description="Helical" evidence="2">
    <location>
        <begin position="129"/>
        <end position="150"/>
    </location>
</feature>
<dbReference type="KEGG" id="psoj:PHYSODRAFT_514634"/>
<dbReference type="InParanoid" id="G4ZSC8"/>
<feature type="transmembrane region" description="Helical" evidence="2">
    <location>
        <begin position="162"/>
        <end position="182"/>
    </location>
</feature>
<name>G4ZSC8_PHYSP</name>
<feature type="transmembrane region" description="Helical" evidence="2">
    <location>
        <begin position="88"/>
        <end position="109"/>
    </location>
</feature>
<feature type="transmembrane region" description="Helical" evidence="2">
    <location>
        <begin position="309"/>
        <end position="329"/>
    </location>
</feature>
<feature type="transmembrane region" description="Helical" evidence="2">
    <location>
        <begin position="435"/>
        <end position="457"/>
    </location>
</feature>
<feature type="region of interest" description="Disordered" evidence="1">
    <location>
        <begin position="1"/>
        <end position="41"/>
    </location>
</feature>
<keyword evidence="2" id="KW-0472">Membrane</keyword>
<dbReference type="RefSeq" id="XP_009530453.1">
    <property type="nucleotide sequence ID" value="XM_009532158.1"/>
</dbReference>
<evidence type="ECO:0000256" key="2">
    <source>
        <dbReference type="SAM" id="Phobius"/>
    </source>
</evidence>
<gene>
    <name evidence="3" type="ORF">PHYSODRAFT_514634</name>
</gene>
<keyword evidence="4" id="KW-1185">Reference proteome</keyword>
<feature type="transmembrane region" description="Helical" evidence="2">
    <location>
        <begin position="188"/>
        <end position="207"/>
    </location>
</feature>
<dbReference type="GeneID" id="20659580"/>
<dbReference type="Proteomes" id="UP000002640">
    <property type="component" value="Unassembled WGS sequence"/>
</dbReference>
<organism evidence="3 4">
    <name type="scientific">Phytophthora sojae (strain P6497)</name>
    <name type="common">Soybean stem and root rot agent</name>
    <name type="synonym">Phytophthora megasperma f. sp. glycines</name>
    <dbReference type="NCBI Taxonomy" id="1094619"/>
    <lineage>
        <taxon>Eukaryota</taxon>
        <taxon>Sar</taxon>
        <taxon>Stramenopiles</taxon>
        <taxon>Oomycota</taxon>
        <taxon>Peronosporomycetes</taxon>
        <taxon>Peronosporales</taxon>
        <taxon>Peronosporaceae</taxon>
        <taxon>Phytophthora</taxon>
    </lineage>
</organism>
<proteinExistence type="predicted"/>